<evidence type="ECO:0000256" key="9">
    <source>
        <dbReference type="ARBA" id="ARBA00023288"/>
    </source>
</evidence>
<dbReference type="Pfam" id="PF02351">
    <property type="entry name" value="GDNF"/>
    <property type="match status" value="3"/>
</dbReference>
<name>A0A8C3Q8D1_GEOPR</name>
<evidence type="ECO:0000256" key="8">
    <source>
        <dbReference type="ARBA" id="ARBA00023180"/>
    </source>
</evidence>
<keyword evidence="8" id="KW-0325">Glycoprotein</keyword>
<proteinExistence type="inferred from homology"/>
<dbReference type="GO" id="GO:0007399">
    <property type="term" value="P:nervous system development"/>
    <property type="evidence" value="ECO:0007669"/>
    <property type="project" value="TreeGrafter"/>
</dbReference>
<protein>
    <submittedName>
        <fullName evidence="10">Uncharacterized protein</fullName>
    </submittedName>
</protein>
<dbReference type="InterPro" id="IPR016017">
    <property type="entry name" value="GDNF/GAS1"/>
</dbReference>
<organism evidence="10 11">
    <name type="scientific">Geospiza parvula</name>
    <name type="common">Small tree-finch</name>
    <name type="synonym">Camarhynchus parvulus</name>
    <dbReference type="NCBI Taxonomy" id="87175"/>
    <lineage>
        <taxon>Eukaryota</taxon>
        <taxon>Metazoa</taxon>
        <taxon>Chordata</taxon>
        <taxon>Craniata</taxon>
        <taxon>Vertebrata</taxon>
        <taxon>Euteleostomi</taxon>
        <taxon>Archelosauria</taxon>
        <taxon>Archosauria</taxon>
        <taxon>Dinosauria</taxon>
        <taxon>Saurischia</taxon>
        <taxon>Theropoda</taxon>
        <taxon>Coelurosauria</taxon>
        <taxon>Aves</taxon>
        <taxon>Neognathae</taxon>
        <taxon>Neoaves</taxon>
        <taxon>Telluraves</taxon>
        <taxon>Australaves</taxon>
        <taxon>Passeriformes</taxon>
        <taxon>Thraupidae</taxon>
        <taxon>Camarhynchus</taxon>
    </lineage>
</organism>
<dbReference type="GO" id="GO:0043235">
    <property type="term" value="C:receptor complex"/>
    <property type="evidence" value="ECO:0007669"/>
    <property type="project" value="TreeGrafter"/>
</dbReference>
<dbReference type="GO" id="GO:0009897">
    <property type="term" value="C:external side of plasma membrane"/>
    <property type="evidence" value="ECO:0007669"/>
    <property type="project" value="TreeGrafter"/>
</dbReference>
<dbReference type="InterPro" id="IPR037193">
    <property type="entry name" value="GDNF_alpha"/>
</dbReference>
<keyword evidence="11" id="KW-1185">Reference proteome</keyword>
<comment type="subcellular location">
    <subcellularLocation>
        <location evidence="1">Cell membrane</location>
        <topology evidence="1">Lipid-anchor</topology>
        <topology evidence="1">GPI-anchor</topology>
    </subcellularLocation>
</comment>
<dbReference type="GO" id="GO:0007169">
    <property type="term" value="P:cell surface receptor protein tyrosine kinase signaling pathway"/>
    <property type="evidence" value="ECO:0007669"/>
    <property type="project" value="UniProtKB-ARBA"/>
</dbReference>
<evidence type="ECO:0000256" key="7">
    <source>
        <dbReference type="ARBA" id="ARBA00023170"/>
    </source>
</evidence>
<evidence type="ECO:0000256" key="2">
    <source>
        <dbReference type="ARBA" id="ARBA00005961"/>
    </source>
</evidence>
<sequence length="484" mass="55394">MCLLHCGFQCPDRRALQSRPQQPQDLMALPSSDCVMAEQLCLSDSTCNATYRTLENCALAKTRLLSLDHDSRVRCLNAELDLGNSSLLHCKCHRRMKRQEHCLRIFWTVHSSMTDGYLNLETSPYENSANEEHWKTDYNKLAALVSDATNPCLRATHICNLSKKCFRLRTDYASICTKGAASEDVCDRRKCHRGLRNFFEKVPEDFTKRILFCPCQDEFCGERRRKTIVPDCSFQYNTKPNCLWLLDSCLEDHICKSRLADFQQNCQPVDMSPDGCSLHNHAACLQAYMGMIGTPMTPNYVSNSSVEVSLWCTCENSGNQKEKCDQILGMFESNKCLGKHQSHHRESAQQRTPRCAQEKHSKTLTLLLFAENTIWSQMHLKQTALERQEDLFYSSSLSFQGDSASASLSSAMSQVRNALLPSQSSESSSLETVVEKPWIWKYVTLDIKPRNAMCMQNTGLLYLKLVLPQTSKNRRLYFWPQEFQ</sequence>
<evidence type="ECO:0000256" key="1">
    <source>
        <dbReference type="ARBA" id="ARBA00004609"/>
    </source>
</evidence>
<keyword evidence="7" id="KW-0675">Receptor</keyword>
<accession>A0A8C3Q8D1</accession>
<keyword evidence="6" id="KW-0472">Membrane</keyword>
<evidence type="ECO:0000256" key="3">
    <source>
        <dbReference type="ARBA" id="ARBA00022475"/>
    </source>
</evidence>
<dbReference type="InterPro" id="IPR003438">
    <property type="entry name" value="GDNF_rcpt"/>
</dbReference>
<dbReference type="PANTHER" id="PTHR10269">
    <property type="entry name" value="GDNF RECEPTOR ALPHA"/>
    <property type="match status" value="1"/>
</dbReference>
<dbReference type="Proteomes" id="UP000694382">
    <property type="component" value="Chromosome 13"/>
</dbReference>
<keyword evidence="3" id="KW-1003">Cell membrane</keyword>
<dbReference type="Gene3D" id="1.10.220.110">
    <property type="entry name" value="GDNF binding domain"/>
    <property type="match status" value="1"/>
</dbReference>
<keyword evidence="5" id="KW-0732">Signal</keyword>
<reference evidence="10" key="1">
    <citation type="submission" date="2020-02" db="EMBL/GenBank/DDBJ databases">
        <authorList>
            <person name="Enbody D E."/>
            <person name="Pettersson E M."/>
        </authorList>
    </citation>
    <scope>NUCLEOTIDE SEQUENCE [LARGE SCALE GENOMIC DNA]</scope>
</reference>
<evidence type="ECO:0000256" key="6">
    <source>
        <dbReference type="ARBA" id="ARBA00023136"/>
    </source>
</evidence>
<dbReference type="SUPFAM" id="SSF110035">
    <property type="entry name" value="GDNF receptor-like"/>
    <property type="match status" value="1"/>
</dbReference>
<dbReference type="FunFam" id="1.10.220.110:FF:000001">
    <property type="entry name" value="GDNF family receptor alpha"/>
    <property type="match status" value="1"/>
</dbReference>
<dbReference type="AlphaFoldDB" id="A0A8C3Q8D1"/>
<dbReference type="SMART" id="SM00907">
    <property type="entry name" value="GDNF"/>
    <property type="match status" value="3"/>
</dbReference>
<dbReference type="PANTHER" id="PTHR10269:SF15">
    <property type="entry name" value="GDNF FAMILY RECEPTOR ALPHA-3"/>
    <property type="match status" value="1"/>
</dbReference>
<evidence type="ECO:0000313" key="11">
    <source>
        <dbReference type="Proteomes" id="UP000694382"/>
    </source>
</evidence>
<keyword evidence="4" id="KW-0336">GPI-anchor</keyword>
<reference evidence="10" key="2">
    <citation type="submission" date="2025-08" db="UniProtKB">
        <authorList>
            <consortium name="Ensembl"/>
        </authorList>
    </citation>
    <scope>IDENTIFICATION</scope>
</reference>
<comment type="similarity">
    <text evidence="2">Belongs to the GDNFR family.</text>
</comment>
<dbReference type="GO" id="GO:0038023">
    <property type="term" value="F:signaling receptor activity"/>
    <property type="evidence" value="ECO:0007669"/>
    <property type="project" value="InterPro"/>
</dbReference>
<dbReference type="PRINTS" id="PR01316">
    <property type="entry name" value="GDNFRECEPTOR"/>
</dbReference>
<evidence type="ECO:0000256" key="5">
    <source>
        <dbReference type="ARBA" id="ARBA00022729"/>
    </source>
</evidence>
<evidence type="ECO:0000313" key="10">
    <source>
        <dbReference type="Ensembl" id="ENSCPVP00000010984.1"/>
    </source>
</evidence>
<dbReference type="Ensembl" id="ENSCPVT00000011466.2">
    <property type="protein sequence ID" value="ENSCPVP00000010984.1"/>
    <property type="gene ID" value="ENSCPVG00000008022.2"/>
</dbReference>
<evidence type="ECO:0000256" key="4">
    <source>
        <dbReference type="ARBA" id="ARBA00022622"/>
    </source>
</evidence>
<reference evidence="10" key="3">
    <citation type="submission" date="2025-09" db="UniProtKB">
        <authorList>
            <consortium name="Ensembl"/>
        </authorList>
    </citation>
    <scope>IDENTIFICATION</scope>
</reference>
<keyword evidence="9" id="KW-0449">Lipoprotein</keyword>